<feature type="signal peptide" evidence="5">
    <location>
        <begin position="1"/>
        <end position="18"/>
    </location>
</feature>
<keyword evidence="2" id="KW-0865">Zymogen</keyword>
<evidence type="ECO:0000256" key="5">
    <source>
        <dbReference type="SAM" id="SignalP"/>
    </source>
</evidence>
<dbReference type="InterPro" id="IPR003817">
    <property type="entry name" value="PS_Dcarbxylase"/>
</dbReference>
<gene>
    <name evidence="6" type="ORF">ACFFUR_03935</name>
</gene>
<dbReference type="RefSeq" id="WP_290247786.1">
    <property type="nucleotide sequence ID" value="NZ_JAUFQT010000001.1"/>
</dbReference>
<name>A0ABV5J4S5_9BACT</name>
<evidence type="ECO:0000313" key="6">
    <source>
        <dbReference type="EMBL" id="MFB9210944.1"/>
    </source>
</evidence>
<keyword evidence="7" id="KW-1185">Reference proteome</keyword>
<evidence type="ECO:0000256" key="3">
    <source>
        <dbReference type="ARBA" id="ARBA00023239"/>
    </source>
</evidence>
<proteinExistence type="predicted"/>
<comment type="caution">
    <text evidence="6">The sequence shown here is derived from an EMBL/GenBank/DDBJ whole genome shotgun (WGS) entry which is preliminary data.</text>
</comment>
<sequence length="422" mass="47694">MKPSFLNFKILLFILIMAAFSAFNPSKSQEKKDYGEATKALIEIVENNPEVKSMLVSSLEIAQQINPDKKTNPAQSLEEYFKFVSHCERSMPWDLLQETNYNGLLSQTSQSLIYFYFLLDQPLPELEGKGNYKNTLQYAEPIASWLITFDQSWARFLETEASWNEEYYQMALEDPAFGLHKGWYEDPSNWKTFNQFFARHLKSPDQRPIASPDDPSVVAAFADSRPQGVWDIDGNSEIISKEGVPVKSARVQSIPELLGKESAYKNAFAKGTFTHSFLGISDYHRFHFPMSGTIKEIRVIPGVNPSGGEIWWDAQNKRYGFDPSSIGWQVVETRGCVILDTSKYGLVALLPIGMAVVNSVNLEKQLKPGDKVKKGDMLGHFAFGGSDFIMVFQDKVNFTLTAPREGDGFKHMLMGEELGRVK</sequence>
<keyword evidence="1" id="KW-0210">Decarboxylase</keyword>
<dbReference type="Proteomes" id="UP001589654">
    <property type="component" value="Unassembled WGS sequence"/>
</dbReference>
<keyword evidence="3" id="KW-0456">Lyase</keyword>
<dbReference type="EMBL" id="JBHMEW010000029">
    <property type="protein sequence ID" value="MFB9210944.1"/>
    <property type="molecule type" value="Genomic_DNA"/>
</dbReference>
<reference evidence="6 7" key="1">
    <citation type="submission" date="2024-09" db="EMBL/GenBank/DDBJ databases">
        <authorList>
            <person name="Sun Q."/>
            <person name="Mori K."/>
        </authorList>
    </citation>
    <scope>NUCLEOTIDE SEQUENCE [LARGE SCALE GENOMIC DNA]</scope>
    <source>
        <strain evidence="6 7">CECT 7682</strain>
    </source>
</reference>
<protein>
    <submittedName>
        <fullName evidence="6">Phosphatidylserine decarboxylase</fullName>
    </submittedName>
</protein>
<feature type="chain" id="PRO_5047223540" evidence="5">
    <location>
        <begin position="19"/>
        <end position="422"/>
    </location>
</feature>
<accession>A0ABV5J4S5</accession>
<dbReference type="PANTHER" id="PTHR10067">
    <property type="entry name" value="PHOSPHATIDYLSERINE DECARBOXYLASE"/>
    <property type="match status" value="1"/>
</dbReference>
<evidence type="ECO:0000256" key="4">
    <source>
        <dbReference type="ARBA" id="ARBA00023317"/>
    </source>
</evidence>
<keyword evidence="4" id="KW-0670">Pyruvate</keyword>
<evidence type="ECO:0000256" key="1">
    <source>
        <dbReference type="ARBA" id="ARBA00022793"/>
    </source>
</evidence>
<dbReference type="Pfam" id="PF02666">
    <property type="entry name" value="PS_Dcarbxylase"/>
    <property type="match status" value="1"/>
</dbReference>
<organism evidence="6 7">
    <name type="scientific">Echinicola jeungdonensis</name>
    <dbReference type="NCBI Taxonomy" id="709343"/>
    <lineage>
        <taxon>Bacteria</taxon>
        <taxon>Pseudomonadati</taxon>
        <taxon>Bacteroidota</taxon>
        <taxon>Cytophagia</taxon>
        <taxon>Cytophagales</taxon>
        <taxon>Cyclobacteriaceae</taxon>
        <taxon>Echinicola</taxon>
    </lineage>
</organism>
<evidence type="ECO:0000313" key="7">
    <source>
        <dbReference type="Proteomes" id="UP001589654"/>
    </source>
</evidence>
<dbReference type="PANTHER" id="PTHR10067:SF13">
    <property type="entry name" value="PHOSPHATIDYLSERINE DECARBOXYLASE"/>
    <property type="match status" value="1"/>
</dbReference>
<evidence type="ECO:0000256" key="2">
    <source>
        <dbReference type="ARBA" id="ARBA00023145"/>
    </source>
</evidence>
<keyword evidence="5" id="KW-0732">Signal</keyword>